<dbReference type="EMBL" id="NUTL01000064">
    <property type="protein sequence ID" value="PHE94955.1"/>
    <property type="molecule type" value="Genomic_DNA"/>
</dbReference>
<feature type="transmembrane region" description="Helical" evidence="1">
    <location>
        <begin position="265"/>
        <end position="284"/>
    </location>
</feature>
<dbReference type="Pfam" id="PF12679">
    <property type="entry name" value="ABC2_membrane_2"/>
    <property type="match status" value="1"/>
</dbReference>
<dbReference type="InterPro" id="IPR053046">
    <property type="entry name" value="ABC-5_transporter"/>
</dbReference>
<feature type="transmembrane region" description="Helical" evidence="1">
    <location>
        <begin position="329"/>
        <end position="348"/>
    </location>
</feature>
<sequence>MFQKALWLRTYQQSKYIIWLFWLVSFFVLSYKYYLAAAEQLNYFHENNKWKYIFHYHYNLSLIDPLIIQGSVIIALACALIGWERQNQSSDFLWSMPFKRIHLFLTKWLFGVCNIIAVVIINWGLFAIMKKTTFHNKYQLFSPFHTYFLYMLLILIAIYTLALCIGTVAGNVVSQGFLTIAILGLPFVLPALIVVCITMHTGENPTSKNEISDSYTNILEMASILGPAQGFHIKFDYDPQRAYTDGDGVRHNEPNFTHIPSAKTLIGPIANILILLSLSTYLYARSPNEQNGKFLLYPKLKKSFMICSVILIGLFGGVLAGSGGSLFNYYGGFFGAGIVSYFLLSRLLRWKFSWNFK</sequence>
<feature type="transmembrane region" description="Helical" evidence="1">
    <location>
        <begin position="104"/>
        <end position="128"/>
    </location>
</feature>
<comment type="caution">
    <text evidence="2">The sequence shown here is derived from an EMBL/GenBank/DDBJ whole genome shotgun (WGS) entry which is preliminary data.</text>
</comment>
<protein>
    <submittedName>
        <fullName evidence="2">Acetoin ABC transporter permease</fullName>
    </submittedName>
</protein>
<feature type="transmembrane region" description="Helical" evidence="1">
    <location>
        <begin position="304"/>
        <end position="323"/>
    </location>
</feature>
<dbReference type="Proteomes" id="UP000221918">
    <property type="component" value="Unassembled WGS sequence"/>
</dbReference>
<feature type="transmembrane region" description="Helical" evidence="1">
    <location>
        <begin position="177"/>
        <end position="200"/>
    </location>
</feature>
<keyword evidence="1" id="KW-0472">Membrane</keyword>
<evidence type="ECO:0000256" key="1">
    <source>
        <dbReference type="SAM" id="Phobius"/>
    </source>
</evidence>
<reference evidence="2 3" key="1">
    <citation type="submission" date="2017-09" db="EMBL/GenBank/DDBJ databases">
        <title>Large-scale bioinformatics analysis of Bacillus genomes uncovers conserved roles of natural products in bacterial physiology.</title>
        <authorList>
            <consortium name="Agbiome Team Llc"/>
            <person name="Bleich R.M."/>
            <person name="Grubbs K.J."/>
            <person name="Santa Maria K.C."/>
            <person name="Allen S.E."/>
            <person name="Farag S."/>
            <person name="Shank E.A."/>
            <person name="Bowers A."/>
        </authorList>
    </citation>
    <scope>NUCLEOTIDE SEQUENCE [LARGE SCALE GENOMIC DNA]</scope>
    <source>
        <strain evidence="2 3">AFS037265</strain>
    </source>
</reference>
<dbReference type="PANTHER" id="PTHR39177:SF1">
    <property type="entry name" value="ABC TRANSPORTER PERMEASE YTRC-RELATED"/>
    <property type="match status" value="1"/>
</dbReference>
<feature type="transmembrane region" description="Helical" evidence="1">
    <location>
        <begin position="56"/>
        <end position="83"/>
    </location>
</feature>
<dbReference type="PANTHER" id="PTHR39177">
    <property type="entry name" value="ABC TRANSPORTER PERMEASE YTRC-RELATED"/>
    <property type="match status" value="1"/>
</dbReference>
<dbReference type="AlphaFoldDB" id="A0ABD6T5G5"/>
<accession>A0ABD6T5G5</accession>
<evidence type="ECO:0000313" key="2">
    <source>
        <dbReference type="EMBL" id="PHE94955.1"/>
    </source>
</evidence>
<feature type="transmembrane region" description="Helical" evidence="1">
    <location>
        <begin position="148"/>
        <end position="170"/>
    </location>
</feature>
<keyword evidence="1" id="KW-0812">Transmembrane</keyword>
<dbReference type="RefSeq" id="WP_098158953.1">
    <property type="nucleotide sequence ID" value="NZ_JANIOB010000003.1"/>
</dbReference>
<proteinExistence type="predicted"/>
<name>A0ABD6T5G5_9BACI</name>
<keyword evidence="1" id="KW-1133">Transmembrane helix</keyword>
<gene>
    <name evidence="2" type="ORF">COF81_16075</name>
</gene>
<feature type="transmembrane region" description="Helical" evidence="1">
    <location>
        <begin position="16"/>
        <end position="36"/>
    </location>
</feature>
<organism evidence="2 3">
    <name type="scientific">Bacillus pseudomycoides</name>
    <dbReference type="NCBI Taxonomy" id="64104"/>
    <lineage>
        <taxon>Bacteria</taxon>
        <taxon>Bacillati</taxon>
        <taxon>Bacillota</taxon>
        <taxon>Bacilli</taxon>
        <taxon>Bacillales</taxon>
        <taxon>Bacillaceae</taxon>
        <taxon>Bacillus</taxon>
        <taxon>Bacillus cereus group</taxon>
    </lineage>
</organism>
<evidence type="ECO:0000313" key="3">
    <source>
        <dbReference type="Proteomes" id="UP000221918"/>
    </source>
</evidence>